<gene>
    <name evidence="4" type="ORF">CCUR1050_LOCUS23202</name>
</gene>
<keyword evidence="1" id="KW-0343">GTPase activation</keyword>
<dbReference type="EMBL" id="HBEZ01042075">
    <property type="protein sequence ID" value="CAD8645517.1"/>
    <property type="molecule type" value="Transcribed_RNA"/>
</dbReference>
<dbReference type="PANTHER" id="PTHR24113">
    <property type="entry name" value="RAN GTPASE-ACTIVATING PROTEIN 1"/>
    <property type="match status" value="1"/>
</dbReference>
<sequence length="200" mass="21428">MKGVYTLGLGRNSLGSEGTGKLAGALGQMMGMQTLYMQNNALGPEGADKLAGALGQMTSIRTLDLGGNSLGSEGAWKLAGALGHMTGMQTLYLKGDVLGQEISELAEAPAYVRILKGGKADFSHFTLAKRRILFIGKDPKKQDEQLDAEPLSSREGLIEESDEVEIAQKLWVALTEQMLDANDEDSTFVNHSVGTTEYIF</sequence>
<evidence type="ECO:0000256" key="3">
    <source>
        <dbReference type="ARBA" id="ARBA00022737"/>
    </source>
</evidence>
<evidence type="ECO:0000256" key="2">
    <source>
        <dbReference type="ARBA" id="ARBA00022614"/>
    </source>
</evidence>
<dbReference type="GO" id="GO:0031267">
    <property type="term" value="F:small GTPase binding"/>
    <property type="evidence" value="ECO:0007669"/>
    <property type="project" value="TreeGrafter"/>
</dbReference>
<dbReference type="Gene3D" id="3.80.10.10">
    <property type="entry name" value="Ribonuclease Inhibitor"/>
    <property type="match status" value="1"/>
</dbReference>
<dbReference type="InterPro" id="IPR001611">
    <property type="entry name" value="Leu-rich_rpt"/>
</dbReference>
<evidence type="ECO:0000313" key="4">
    <source>
        <dbReference type="EMBL" id="CAD8645517.1"/>
    </source>
</evidence>
<dbReference type="InterPro" id="IPR032675">
    <property type="entry name" value="LRR_dom_sf"/>
</dbReference>
<dbReference type="GO" id="GO:0048471">
    <property type="term" value="C:perinuclear region of cytoplasm"/>
    <property type="evidence" value="ECO:0007669"/>
    <property type="project" value="TreeGrafter"/>
</dbReference>
<dbReference type="AlphaFoldDB" id="A0A7S0QRR8"/>
<dbReference type="GO" id="GO:0005096">
    <property type="term" value="F:GTPase activator activity"/>
    <property type="evidence" value="ECO:0007669"/>
    <property type="project" value="UniProtKB-KW"/>
</dbReference>
<dbReference type="SUPFAM" id="SSF52047">
    <property type="entry name" value="RNI-like"/>
    <property type="match status" value="1"/>
</dbReference>
<proteinExistence type="predicted"/>
<reference evidence="4" key="1">
    <citation type="submission" date="2021-01" db="EMBL/GenBank/DDBJ databases">
        <authorList>
            <person name="Corre E."/>
            <person name="Pelletier E."/>
            <person name="Niang G."/>
            <person name="Scheremetjew M."/>
            <person name="Finn R."/>
            <person name="Kale V."/>
            <person name="Holt S."/>
            <person name="Cochrane G."/>
            <person name="Meng A."/>
            <person name="Brown T."/>
            <person name="Cohen L."/>
        </authorList>
    </citation>
    <scope>NUCLEOTIDE SEQUENCE</scope>
    <source>
        <strain evidence="4">CCAP979/52</strain>
    </source>
</reference>
<evidence type="ECO:0000256" key="1">
    <source>
        <dbReference type="ARBA" id="ARBA00022468"/>
    </source>
</evidence>
<dbReference type="PANTHER" id="PTHR24113:SF12">
    <property type="entry name" value="RAN GTPASE-ACTIVATING PROTEIN 1"/>
    <property type="match status" value="1"/>
</dbReference>
<dbReference type="GO" id="GO:0006913">
    <property type="term" value="P:nucleocytoplasmic transport"/>
    <property type="evidence" value="ECO:0007669"/>
    <property type="project" value="TreeGrafter"/>
</dbReference>
<keyword evidence="3" id="KW-0677">Repeat</keyword>
<dbReference type="SMART" id="SM00368">
    <property type="entry name" value="LRR_RI"/>
    <property type="match status" value="3"/>
</dbReference>
<keyword evidence="2" id="KW-0433">Leucine-rich repeat</keyword>
<protein>
    <submittedName>
        <fullName evidence="4">Uncharacterized protein</fullName>
    </submittedName>
</protein>
<dbReference type="GO" id="GO:0005634">
    <property type="term" value="C:nucleus"/>
    <property type="evidence" value="ECO:0007669"/>
    <property type="project" value="TreeGrafter"/>
</dbReference>
<dbReference type="Pfam" id="PF13516">
    <property type="entry name" value="LRR_6"/>
    <property type="match status" value="2"/>
</dbReference>
<organism evidence="4">
    <name type="scientific">Cryptomonas curvata</name>
    <dbReference type="NCBI Taxonomy" id="233186"/>
    <lineage>
        <taxon>Eukaryota</taxon>
        <taxon>Cryptophyceae</taxon>
        <taxon>Cryptomonadales</taxon>
        <taxon>Cryptomonadaceae</taxon>
        <taxon>Cryptomonas</taxon>
    </lineage>
</organism>
<accession>A0A7S0QRR8</accession>
<dbReference type="InterPro" id="IPR027038">
    <property type="entry name" value="RanGap"/>
</dbReference>
<dbReference type="GO" id="GO:0005829">
    <property type="term" value="C:cytosol"/>
    <property type="evidence" value="ECO:0007669"/>
    <property type="project" value="TreeGrafter"/>
</dbReference>
<name>A0A7S0QRR8_9CRYP</name>